<feature type="repeat" description="ANK" evidence="3">
    <location>
        <begin position="419"/>
        <end position="447"/>
    </location>
</feature>
<dbReference type="Pfam" id="PF12796">
    <property type="entry name" value="Ank_2"/>
    <property type="match status" value="2"/>
</dbReference>
<dbReference type="Pfam" id="PF13637">
    <property type="entry name" value="Ank_4"/>
    <property type="match status" value="1"/>
</dbReference>
<feature type="repeat" description="ANK" evidence="3">
    <location>
        <begin position="386"/>
        <end position="418"/>
    </location>
</feature>
<dbReference type="AlphaFoldDB" id="A0A0W0TGL1"/>
<feature type="repeat" description="ANK" evidence="3">
    <location>
        <begin position="286"/>
        <end position="319"/>
    </location>
</feature>
<dbReference type="InterPro" id="IPR002110">
    <property type="entry name" value="Ankyrin_rpt"/>
</dbReference>
<dbReference type="GO" id="GO:0005737">
    <property type="term" value="C:cytoplasm"/>
    <property type="evidence" value="ECO:0007669"/>
    <property type="project" value="TreeGrafter"/>
</dbReference>
<protein>
    <submittedName>
        <fullName evidence="5">Ankyrin repeat-containing protein</fullName>
    </submittedName>
</protein>
<dbReference type="SMART" id="SM00248">
    <property type="entry name" value="ANK"/>
    <property type="match status" value="9"/>
</dbReference>
<keyword evidence="6" id="KW-1185">Reference proteome</keyword>
<dbReference type="Gene3D" id="1.25.40.20">
    <property type="entry name" value="Ankyrin repeat-containing domain"/>
    <property type="match status" value="3"/>
</dbReference>
<keyword evidence="2 3" id="KW-0040">ANK repeat</keyword>
<feature type="repeat" description="ANK" evidence="3">
    <location>
        <begin position="190"/>
        <end position="218"/>
    </location>
</feature>
<feature type="repeat" description="ANK" evidence="3">
    <location>
        <begin position="253"/>
        <end position="285"/>
    </location>
</feature>
<evidence type="ECO:0000256" key="1">
    <source>
        <dbReference type="ARBA" id="ARBA00022737"/>
    </source>
</evidence>
<evidence type="ECO:0000256" key="3">
    <source>
        <dbReference type="PROSITE-ProRule" id="PRU00023"/>
    </source>
</evidence>
<feature type="region of interest" description="Disordered" evidence="4">
    <location>
        <begin position="1"/>
        <end position="36"/>
    </location>
</feature>
<keyword evidence="1" id="KW-0677">Repeat</keyword>
<evidence type="ECO:0000313" key="5">
    <source>
        <dbReference type="EMBL" id="KTC94753.1"/>
    </source>
</evidence>
<feature type="compositionally biased region" description="Basic and acidic residues" evidence="4">
    <location>
        <begin position="1"/>
        <end position="13"/>
    </location>
</feature>
<evidence type="ECO:0000256" key="4">
    <source>
        <dbReference type="SAM" id="MobiDB-lite"/>
    </source>
</evidence>
<feature type="repeat" description="ANK" evidence="3">
    <location>
        <begin position="320"/>
        <end position="352"/>
    </location>
</feature>
<dbReference type="PROSITE" id="PS50297">
    <property type="entry name" value="ANK_REP_REGION"/>
    <property type="match status" value="5"/>
</dbReference>
<sequence length="773" mass="85797">MPKRDAPESERLSPEQPSQQRRYQLTGASSSSAHSSGHTVSWQTQFHTHFPLWYSGNMEGNAQYWEEIYKGSVKKLSILVPHQNIRSEWKMLFGTRSQVGETVLRAPKMELLCQALITGIKYLEGFKFRDACNLVTFLHHRMPSTLADALYTAATSTEAAQSPLFWAIVCRQQLTDDMFSGLNDDTCLPALHLAVLLNDRTLLQQLLDAGADILKKNHEGESAFFVAAKTGKAGMLDALYSVNAILLDEPDSTGNTPLHAAADAGHLEVLRYLSSHGADINRRNHEGATPLLTVCEGDSDICLVRHLVDNGADIEIPDDSGFTPLLTAVWADKEDIAKYLLDKGASPHKTEASGKGALHFAAENDNVELIKRLAVRFEHFDIHDESRLTPLHVAAWTGCTESAQFLLANGANPSCMSANGSTPLHLAIIQDAFDVVKLLLKYNIDINEGWRTGHTALACAALSGRVHMLLYLLKKGATLNLPGQSAFGLLQSAVHNRHIDVVIALFLSKALSEYDCQHFLEYAVTSRHSDVIDVCFQSGYYLHHRHMPPALRDELQKRSDENKAMRQGSLQAQATFALEKNLAVYQPRTIPPLKPLRVMPIGYGPDGRNYLDNAMNGCMRTLLWINAYDRQINGSVVSWLKKAHDTPESFCIAVNLTGLRHGCFLPLSAKQLKKLYRATPDSLTELVHIHGQAVVRKWLTTLANAEEMSNFHDRYQRLSHYLLVEMAAEKPVAIEVPAAPLRGQRRITEFFQPRAPEEGTQALAGSSDIIRPS</sequence>
<dbReference type="InterPro" id="IPR036770">
    <property type="entry name" value="Ankyrin_rpt-contain_sf"/>
</dbReference>
<name>A0A0W0TGL1_9GAMM</name>
<reference evidence="5 6" key="1">
    <citation type="submission" date="2015-11" db="EMBL/GenBank/DDBJ databases">
        <title>Genomic analysis of 38 Legionella species identifies large and diverse effector repertoires.</title>
        <authorList>
            <person name="Burstein D."/>
            <person name="Amaro F."/>
            <person name="Zusman T."/>
            <person name="Lifshitz Z."/>
            <person name="Cohen O."/>
            <person name="Gilbert J.A."/>
            <person name="Pupko T."/>
            <person name="Shuman H.A."/>
            <person name="Segal G."/>
        </authorList>
    </citation>
    <scope>NUCLEOTIDE SEQUENCE [LARGE SCALE GENOMIC DNA]</scope>
    <source>
        <strain evidence="5 6">ATCC 49504</strain>
    </source>
</reference>
<organism evidence="5 6">
    <name type="scientific">Legionella geestiana</name>
    <dbReference type="NCBI Taxonomy" id="45065"/>
    <lineage>
        <taxon>Bacteria</taxon>
        <taxon>Pseudomonadati</taxon>
        <taxon>Pseudomonadota</taxon>
        <taxon>Gammaproteobacteria</taxon>
        <taxon>Legionellales</taxon>
        <taxon>Legionellaceae</taxon>
        <taxon>Legionella</taxon>
    </lineage>
</organism>
<dbReference type="PRINTS" id="PR01415">
    <property type="entry name" value="ANKYRIN"/>
</dbReference>
<evidence type="ECO:0000313" key="6">
    <source>
        <dbReference type="Proteomes" id="UP000054785"/>
    </source>
</evidence>
<dbReference type="Proteomes" id="UP000054785">
    <property type="component" value="Unassembled WGS sequence"/>
</dbReference>
<comment type="caution">
    <text evidence="5">The sequence shown here is derived from an EMBL/GenBank/DDBJ whole genome shotgun (WGS) entry which is preliminary data.</text>
</comment>
<accession>A0A0W0TGL1</accession>
<dbReference type="PANTHER" id="PTHR23206">
    <property type="entry name" value="MASK PROTEIN"/>
    <property type="match status" value="1"/>
</dbReference>
<dbReference type="PANTHER" id="PTHR23206:SF7">
    <property type="entry name" value="PROTEIN KINASE DOMAIN-CONTAINING PROTEIN"/>
    <property type="match status" value="1"/>
</dbReference>
<proteinExistence type="predicted"/>
<gene>
    <name evidence="5" type="ORF">Lgee_2281</name>
</gene>
<dbReference type="STRING" id="45065.Lgee_2281"/>
<evidence type="ECO:0000256" key="2">
    <source>
        <dbReference type="ARBA" id="ARBA00023043"/>
    </source>
</evidence>
<dbReference type="PROSITE" id="PS50088">
    <property type="entry name" value="ANK_REPEAT"/>
    <property type="match status" value="7"/>
</dbReference>
<dbReference type="EMBL" id="LNYC01000080">
    <property type="protein sequence ID" value="KTC94753.1"/>
    <property type="molecule type" value="Genomic_DNA"/>
</dbReference>
<dbReference type="RefSeq" id="WP_162150901.1">
    <property type="nucleotide sequence ID" value="NZ_CAAAHN010000017.1"/>
</dbReference>
<dbReference type="SUPFAM" id="SSF48403">
    <property type="entry name" value="Ankyrin repeat"/>
    <property type="match status" value="1"/>
</dbReference>
<dbReference type="PATRIC" id="fig|45065.4.peg.2478"/>
<feature type="compositionally biased region" description="Low complexity" evidence="4">
    <location>
        <begin position="26"/>
        <end position="36"/>
    </location>
</feature>
<dbReference type="InterPro" id="IPR051631">
    <property type="entry name" value="Ankyrin-KH/SAM_domain"/>
</dbReference>
<feature type="repeat" description="ANK" evidence="3">
    <location>
        <begin position="452"/>
        <end position="484"/>
    </location>
</feature>